<dbReference type="KEGG" id="ppno:DA70_00550"/>
<evidence type="ECO:0000259" key="4">
    <source>
        <dbReference type="Pfam" id="PF00694"/>
    </source>
</evidence>
<evidence type="ECO:0000313" key="8">
    <source>
        <dbReference type="Proteomes" id="UP000361468"/>
    </source>
</evidence>
<sequence>MTTPTSSSGRPEASGHATDADTHRAWVVGADIDTDALAPGAYMKFGIDEIARHCLHRVRPEFAAGVRPGDVLVAGPNFGIGSSREQAAAALVHLGVRAVIAPSFNGLYFRNAFNVGLLLLTCADASRIAEGEDLRLAPREGYVERADGSRLACESVPGFLLDMVDAGGLLNLLKRRSAASQPTSHGVSSC</sequence>
<dbReference type="STRING" id="93220.A6P55_02905"/>
<comment type="similarity">
    <text evidence="1">Belongs to the LeuD family. LeuD type 2 subfamily.</text>
</comment>
<name>A0A378YFJ7_9BURK</name>
<dbReference type="RefSeq" id="WP_023595250.1">
    <property type="nucleotide sequence ID" value="NZ_CABPSO010000012.1"/>
</dbReference>
<evidence type="ECO:0000313" key="5">
    <source>
        <dbReference type="EMBL" id="SUA75966.1"/>
    </source>
</evidence>
<dbReference type="InterPro" id="IPR050075">
    <property type="entry name" value="LeuD"/>
</dbReference>
<gene>
    <name evidence="5" type="primary">hacB</name>
    <name evidence="5" type="ORF">NCTC13160_01140</name>
    <name evidence="6" type="ORF">PPN31119_03492</name>
</gene>
<evidence type="ECO:0000256" key="1">
    <source>
        <dbReference type="ARBA" id="ARBA00009869"/>
    </source>
</evidence>
<feature type="region of interest" description="Disordered" evidence="3">
    <location>
        <begin position="1"/>
        <end position="20"/>
    </location>
</feature>
<dbReference type="Proteomes" id="UP000254573">
    <property type="component" value="Unassembled WGS sequence"/>
</dbReference>
<dbReference type="NCBIfam" id="TIGR02087">
    <property type="entry name" value="LEUD_arch"/>
    <property type="match status" value="1"/>
</dbReference>
<dbReference type="InterPro" id="IPR011827">
    <property type="entry name" value="LeuD_type2/HacB/DmdB"/>
</dbReference>
<dbReference type="Gene3D" id="3.20.19.10">
    <property type="entry name" value="Aconitase, domain 4"/>
    <property type="match status" value="1"/>
</dbReference>
<dbReference type="AlphaFoldDB" id="A0A378YFJ7"/>
<dbReference type="PANTHER" id="PTHR43345:SF2">
    <property type="entry name" value="3-ISOPROPYLMALATE DEHYDRATASE SMALL SUBUNIT 1"/>
    <property type="match status" value="1"/>
</dbReference>
<evidence type="ECO:0000313" key="6">
    <source>
        <dbReference type="EMBL" id="VVE70067.1"/>
    </source>
</evidence>
<dbReference type="PANTHER" id="PTHR43345">
    <property type="entry name" value="3-ISOPROPYLMALATE DEHYDRATASE SMALL SUBUNIT 2-RELATED-RELATED"/>
    <property type="match status" value="1"/>
</dbReference>
<organism evidence="5 7">
    <name type="scientific">Pandoraea pnomenusa</name>
    <dbReference type="NCBI Taxonomy" id="93220"/>
    <lineage>
        <taxon>Bacteria</taxon>
        <taxon>Pseudomonadati</taxon>
        <taxon>Pseudomonadota</taxon>
        <taxon>Betaproteobacteria</taxon>
        <taxon>Burkholderiales</taxon>
        <taxon>Burkholderiaceae</taxon>
        <taxon>Pandoraea</taxon>
    </lineage>
</organism>
<dbReference type="Proteomes" id="UP000361468">
    <property type="component" value="Unassembled WGS sequence"/>
</dbReference>
<proteinExistence type="inferred from homology"/>
<dbReference type="EMBL" id="UGSG01000001">
    <property type="protein sequence ID" value="SUA75966.1"/>
    <property type="molecule type" value="Genomic_DNA"/>
</dbReference>
<dbReference type="InterPro" id="IPR000573">
    <property type="entry name" value="AconitaseA/IPMdHydase_ssu_swvl"/>
</dbReference>
<dbReference type="GO" id="GO:0004409">
    <property type="term" value="F:homoaconitate hydratase activity"/>
    <property type="evidence" value="ECO:0007669"/>
    <property type="project" value="UniProtKB-EC"/>
</dbReference>
<dbReference type="SUPFAM" id="SSF52016">
    <property type="entry name" value="LeuD/IlvD-like"/>
    <property type="match status" value="1"/>
</dbReference>
<reference evidence="5 7" key="1">
    <citation type="submission" date="2018-06" db="EMBL/GenBank/DDBJ databases">
        <authorList>
            <consortium name="Pathogen Informatics"/>
            <person name="Doyle S."/>
        </authorList>
    </citation>
    <scope>NUCLEOTIDE SEQUENCE [LARGE SCALE GENOMIC DNA]</scope>
    <source>
        <strain evidence="5 7">NCTC13160</strain>
    </source>
</reference>
<dbReference type="EC" id="4.2.1.36" evidence="5"/>
<dbReference type="KEGG" id="ppnm:LV28_05765"/>
<evidence type="ECO:0000256" key="2">
    <source>
        <dbReference type="ARBA" id="ARBA00023239"/>
    </source>
</evidence>
<feature type="domain" description="Aconitase A/isopropylmalate dehydratase small subunit swivel" evidence="4">
    <location>
        <begin position="71"/>
        <end position="123"/>
    </location>
</feature>
<dbReference type="InterPro" id="IPR015928">
    <property type="entry name" value="Aconitase/3IPM_dehydase_swvl"/>
</dbReference>
<dbReference type="Pfam" id="PF00694">
    <property type="entry name" value="Aconitase_C"/>
    <property type="match status" value="1"/>
</dbReference>
<reference evidence="6 8" key="2">
    <citation type="submission" date="2019-08" db="EMBL/GenBank/DDBJ databases">
        <authorList>
            <person name="Peeters C."/>
        </authorList>
    </citation>
    <scope>NUCLEOTIDE SEQUENCE [LARGE SCALE GENOMIC DNA]</scope>
    <source>
        <strain evidence="6 8">LMG 31119</strain>
    </source>
</reference>
<evidence type="ECO:0000313" key="7">
    <source>
        <dbReference type="Proteomes" id="UP000254573"/>
    </source>
</evidence>
<dbReference type="OrthoDB" id="9777465at2"/>
<keyword evidence="8" id="KW-1185">Reference proteome</keyword>
<dbReference type="EMBL" id="CABPSO010000012">
    <property type="protein sequence ID" value="VVE70067.1"/>
    <property type="molecule type" value="Genomic_DNA"/>
</dbReference>
<protein>
    <submittedName>
        <fullName evidence="6">3-isopropylmalate dehydratase</fullName>
    </submittedName>
    <submittedName>
        <fullName evidence="5">Homoaconitase small subunit</fullName>
        <ecNumber evidence="5">4.2.1.36</ecNumber>
    </submittedName>
</protein>
<evidence type="ECO:0000256" key="3">
    <source>
        <dbReference type="SAM" id="MobiDB-lite"/>
    </source>
</evidence>
<keyword evidence="2 5" id="KW-0456">Lyase</keyword>
<accession>A0A378YFJ7</accession>